<evidence type="ECO:0008006" key="3">
    <source>
        <dbReference type="Google" id="ProtNLM"/>
    </source>
</evidence>
<evidence type="ECO:0000313" key="1">
    <source>
        <dbReference type="EMBL" id="MFC5409765.1"/>
    </source>
</evidence>
<dbReference type="Proteomes" id="UP001596106">
    <property type="component" value="Unassembled WGS sequence"/>
</dbReference>
<gene>
    <name evidence="1" type="ORF">ACFPMF_10630</name>
</gene>
<dbReference type="PROSITE" id="PS51257">
    <property type="entry name" value="PROKAR_LIPOPROTEIN"/>
    <property type="match status" value="1"/>
</dbReference>
<sequence>MKKWFGYGWLALVLMACSLRDPSPADQVCLVTEIVRYAQQGSDHQEISRQQFGYENGKLTDYSEKAPNYSVSFKFQYIGGKVALAYTPDKSIRLSLDYDSLERIEKASYIVNDKECTVFSLYYASNDRLARLAKLVETRVMLPTHSFIASRTFQFSYRKISETAEDLVFQTVQNAYKDGSRSEEEFTFEQQVDNHSPFYDSGQAVVLALLALTNHTESDVGRYLQRFDCKSIQHQSVDADGNVSLSETSQFTTQFDNSYNPVLVNQFSRITVPADTVPADRQYLQTFLYNCVE</sequence>
<reference evidence="2" key="1">
    <citation type="journal article" date="2019" name="Int. J. Syst. Evol. Microbiol.">
        <title>The Global Catalogue of Microorganisms (GCM) 10K type strain sequencing project: providing services to taxonomists for standard genome sequencing and annotation.</title>
        <authorList>
            <consortium name="The Broad Institute Genomics Platform"/>
            <consortium name="The Broad Institute Genome Sequencing Center for Infectious Disease"/>
            <person name="Wu L."/>
            <person name="Ma J."/>
        </authorList>
    </citation>
    <scope>NUCLEOTIDE SEQUENCE [LARGE SCALE GENOMIC DNA]</scope>
    <source>
        <strain evidence="2">CCUG 55250</strain>
    </source>
</reference>
<evidence type="ECO:0000313" key="2">
    <source>
        <dbReference type="Proteomes" id="UP001596106"/>
    </source>
</evidence>
<dbReference type="EMBL" id="JBHSMA010000002">
    <property type="protein sequence ID" value="MFC5409765.1"/>
    <property type="molecule type" value="Genomic_DNA"/>
</dbReference>
<dbReference type="RefSeq" id="WP_379844229.1">
    <property type="nucleotide sequence ID" value="NZ_JBHSMA010000002.1"/>
</dbReference>
<keyword evidence="2" id="KW-1185">Reference proteome</keyword>
<protein>
    <recommendedName>
        <fullName evidence="3">DUF4292 domain-containing protein</fullName>
    </recommendedName>
</protein>
<proteinExistence type="predicted"/>
<accession>A0ABW0I8B6</accession>
<name>A0ABW0I8B6_9BACT</name>
<comment type="caution">
    <text evidence="1">The sequence shown here is derived from an EMBL/GenBank/DDBJ whole genome shotgun (WGS) entry which is preliminary data.</text>
</comment>
<organism evidence="1 2">
    <name type="scientific">Larkinella bovis</name>
    <dbReference type="NCBI Taxonomy" id="683041"/>
    <lineage>
        <taxon>Bacteria</taxon>
        <taxon>Pseudomonadati</taxon>
        <taxon>Bacteroidota</taxon>
        <taxon>Cytophagia</taxon>
        <taxon>Cytophagales</taxon>
        <taxon>Spirosomataceae</taxon>
        <taxon>Larkinella</taxon>
    </lineage>
</organism>